<feature type="domain" description="SD-repeat containing protein B" evidence="4">
    <location>
        <begin position="325"/>
        <end position="373"/>
    </location>
</feature>
<evidence type="ECO:0000256" key="2">
    <source>
        <dbReference type="ARBA" id="ARBA00022525"/>
    </source>
</evidence>
<proteinExistence type="predicted"/>
<evidence type="ECO:0000259" key="4">
    <source>
        <dbReference type="Pfam" id="PF17210"/>
    </source>
</evidence>
<dbReference type="AlphaFoldDB" id="A0A090Q915"/>
<comment type="caution">
    <text evidence="5">The sequence shown here is derived from an EMBL/GenBank/DDBJ whole genome shotgun (WGS) entry which is preliminary data.</text>
</comment>
<gene>
    <name evidence="5" type="ORF">JCM19314_3604</name>
</gene>
<dbReference type="Proteomes" id="UP000029226">
    <property type="component" value="Unassembled WGS sequence"/>
</dbReference>
<dbReference type="Pfam" id="PF17210">
    <property type="entry name" value="SdrD_B"/>
    <property type="match status" value="1"/>
</dbReference>
<evidence type="ECO:0000313" key="6">
    <source>
        <dbReference type="Proteomes" id="UP000029226"/>
    </source>
</evidence>
<reference evidence="5 6" key="1">
    <citation type="journal article" date="2014" name="Genome Announc.">
        <title>Draft Genome Sequences of Marine Flavobacterium Nonlabens Strains NR17, NR24, NR27, NR32, NR33, and Ara13.</title>
        <authorList>
            <person name="Nakanishi M."/>
            <person name="Meirelles P."/>
            <person name="Suzuki R."/>
            <person name="Takatani N."/>
            <person name="Mino S."/>
            <person name="Suda W."/>
            <person name="Oshima K."/>
            <person name="Hattori M."/>
            <person name="Ohkuma M."/>
            <person name="Hosokawa M."/>
            <person name="Miyashita K."/>
            <person name="Thompson F.L."/>
            <person name="Niwa A."/>
            <person name="Sawabe T."/>
            <person name="Sawabe T."/>
        </authorList>
    </citation>
    <scope>NUCLEOTIDE SEQUENCE [LARGE SCALE GENOMIC DNA]</scope>
    <source>
        <strain evidence="6">JCM19314</strain>
    </source>
</reference>
<evidence type="ECO:0000256" key="1">
    <source>
        <dbReference type="ARBA" id="ARBA00004613"/>
    </source>
</evidence>
<name>A0A090Q915_NONUL</name>
<sequence>MKNIISNFKTIGLSFLAIMILSCDGDEVCGYTGDNDPDCPNLEANIGDDCDSNGDTILDGTVNEFCECITNEPILPEGCDLKGSLNLSSGMDANGDPIAAAFGAIDPFWKVINQPPLFQGNASNPCTNAAVGTFSNDAYSMNFGAMGSSAWVNQPGTGTLAPFDLGPNGSFGCNNAVNNAGIQVPFVFERSFCVLEDTQVDYNFVFKADDRMYFELVDNNTGAVLDTSATYIWTGTAIPAWSQTNFNLPAGSYSIRGSLINTGAVILGFSFLGDMVTSNGEVVISNNSEECCENNTITVQNVLEEVNCDRMFNAITDSIGDNWVFELLDNSNTVIRTATTDINGNIFFSGLADGTYTVRITNQSGWSQTVTTETRTVIGNTAVITEFYSCRT</sequence>
<keyword evidence="3" id="KW-0732">Signal</keyword>
<protein>
    <recommendedName>
        <fullName evidence="4">SD-repeat containing protein B domain-containing protein</fullName>
    </recommendedName>
</protein>
<dbReference type="PROSITE" id="PS51257">
    <property type="entry name" value="PROKAR_LIPOPROTEIN"/>
    <property type="match status" value="1"/>
</dbReference>
<evidence type="ECO:0000256" key="3">
    <source>
        <dbReference type="ARBA" id="ARBA00022729"/>
    </source>
</evidence>
<comment type="subcellular location">
    <subcellularLocation>
        <location evidence="1">Secreted</location>
    </subcellularLocation>
</comment>
<dbReference type="Gene3D" id="2.60.40.10">
    <property type="entry name" value="Immunoglobulins"/>
    <property type="match status" value="1"/>
</dbReference>
<dbReference type="GO" id="GO:0005576">
    <property type="term" value="C:extracellular region"/>
    <property type="evidence" value="ECO:0007669"/>
    <property type="project" value="UniProtKB-SubCell"/>
</dbReference>
<dbReference type="InterPro" id="IPR033764">
    <property type="entry name" value="Sdr_B"/>
</dbReference>
<keyword evidence="2" id="KW-0964">Secreted</keyword>
<dbReference type="InterPro" id="IPR013783">
    <property type="entry name" value="Ig-like_fold"/>
</dbReference>
<dbReference type="SUPFAM" id="SSF117074">
    <property type="entry name" value="Hypothetical protein PA1324"/>
    <property type="match status" value="1"/>
</dbReference>
<evidence type="ECO:0000313" key="5">
    <source>
        <dbReference type="EMBL" id="GAK99559.1"/>
    </source>
</evidence>
<accession>A0A090Q915</accession>
<dbReference type="EMBL" id="BBMM01000002">
    <property type="protein sequence ID" value="GAK99559.1"/>
    <property type="molecule type" value="Genomic_DNA"/>
</dbReference>
<organism evidence="5 6">
    <name type="scientific">Nonlabens ulvanivorans</name>
    <name type="common">Persicivirga ulvanivorans</name>
    <dbReference type="NCBI Taxonomy" id="906888"/>
    <lineage>
        <taxon>Bacteria</taxon>
        <taxon>Pseudomonadati</taxon>
        <taxon>Bacteroidota</taxon>
        <taxon>Flavobacteriia</taxon>
        <taxon>Flavobacteriales</taxon>
        <taxon>Flavobacteriaceae</taxon>
        <taxon>Nonlabens</taxon>
    </lineage>
</organism>